<protein>
    <submittedName>
        <fullName evidence="1">DUF2507 domain-containing protein</fullName>
    </submittedName>
</protein>
<dbReference type="Pfam" id="PF10702">
    <property type="entry name" value="DUF2507"/>
    <property type="match status" value="1"/>
</dbReference>
<evidence type="ECO:0000313" key="2">
    <source>
        <dbReference type="Proteomes" id="UP001596143"/>
    </source>
</evidence>
<dbReference type="InterPro" id="IPR024096">
    <property type="entry name" value="NO_sig/Golgi_transp_ligand-bd"/>
</dbReference>
<dbReference type="InterPro" id="IPR019642">
    <property type="entry name" value="DUF2507"/>
</dbReference>
<keyword evidence="2" id="KW-1185">Reference proteome</keyword>
<dbReference type="Proteomes" id="UP001596143">
    <property type="component" value="Unassembled WGS sequence"/>
</dbReference>
<reference evidence="2" key="1">
    <citation type="journal article" date="2019" name="Int. J. Syst. Evol. Microbiol.">
        <title>The Global Catalogue of Microorganisms (GCM) 10K type strain sequencing project: providing services to taxonomists for standard genome sequencing and annotation.</title>
        <authorList>
            <consortium name="The Broad Institute Genomics Platform"/>
            <consortium name="The Broad Institute Genome Sequencing Center for Infectious Disease"/>
            <person name="Wu L."/>
            <person name="Ma J."/>
        </authorList>
    </citation>
    <scope>NUCLEOTIDE SEQUENCE [LARGE SCALE GENOMIC DNA]</scope>
    <source>
        <strain evidence="2">CGMCC 1.15790</strain>
    </source>
</reference>
<organism evidence="1 2">
    <name type="scientific">Aliibacillus thermotolerans</name>
    <dbReference type="NCBI Taxonomy" id="1834418"/>
    <lineage>
        <taxon>Bacteria</taxon>
        <taxon>Bacillati</taxon>
        <taxon>Bacillota</taxon>
        <taxon>Bacilli</taxon>
        <taxon>Bacillales</taxon>
        <taxon>Bacillaceae</taxon>
        <taxon>Aliibacillus</taxon>
    </lineage>
</organism>
<gene>
    <name evidence="1" type="ORF">ACFPTR_12100</name>
</gene>
<dbReference type="Gene3D" id="3.30.1380.20">
    <property type="entry name" value="Trafficking protein particle complex subunit 3"/>
    <property type="match status" value="1"/>
</dbReference>
<dbReference type="RefSeq" id="WP_270895953.1">
    <property type="nucleotide sequence ID" value="NZ_JBHSPF010000061.1"/>
</dbReference>
<dbReference type="SUPFAM" id="SSF111126">
    <property type="entry name" value="Ligand-binding domain in the NO signalling and Golgi transport"/>
    <property type="match status" value="1"/>
</dbReference>
<comment type="caution">
    <text evidence="1">The sequence shown here is derived from an EMBL/GenBank/DDBJ whole genome shotgun (WGS) entry which is preliminary data.</text>
</comment>
<dbReference type="EMBL" id="JBHSPF010000061">
    <property type="protein sequence ID" value="MFC5629592.1"/>
    <property type="molecule type" value="Genomic_DNA"/>
</dbReference>
<proteinExistence type="predicted"/>
<name>A0ABW0U7Y1_9BACI</name>
<sequence length="121" mass="14237">MELKEKFGIQLLRTVLLPELLGKEESDLLYWGGKVIARQYPADSLEDILLFFKKADWGELHIVKKKKREIHFQMKQQSPPLDYHLEAGYLAEQIERLEGKAAETYIHKKAKHISFIVQWDT</sequence>
<accession>A0ABW0U7Y1</accession>
<evidence type="ECO:0000313" key="1">
    <source>
        <dbReference type="EMBL" id="MFC5629592.1"/>
    </source>
</evidence>